<sequence>MGNDIKLIDYLRQRHSTPVAQYREPGPSQEELTEILRFASRVPDHGKIAPWRFIVYRGDSRVKLGEEFLRLSLEKTPDMTEAAQQAELARFSRAPLVVAVVSTAAPHAKIPEWEQLLSAGALCLNLVMACEAHGYVANWRTEWITYDERVQSALGIHEGEKAAGFIHIGSSDFNTPDRPRPDLADIVSWVE</sequence>
<evidence type="ECO:0000313" key="10">
    <source>
        <dbReference type="EMBL" id="MQY44619.1"/>
    </source>
</evidence>
<keyword evidence="5 7" id="KW-0560">Oxidoreductase</keyword>
<proteinExistence type="inferred from homology"/>
<keyword evidence="6 7" id="KW-0520">NAD</keyword>
<dbReference type="PIRSF" id="PIRSF000232">
    <property type="entry name" value="YdjA"/>
    <property type="match status" value="1"/>
</dbReference>
<dbReference type="EMBL" id="WIXI01000022">
    <property type="protein sequence ID" value="MQY44619.1"/>
    <property type="molecule type" value="Genomic_DNA"/>
</dbReference>
<evidence type="ECO:0000256" key="6">
    <source>
        <dbReference type="ARBA" id="ARBA00023027"/>
    </source>
</evidence>
<keyword evidence="3 7" id="KW-0288">FMN</keyword>
<evidence type="ECO:0000256" key="5">
    <source>
        <dbReference type="ARBA" id="ARBA00023002"/>
    </source>
</evidence>
<reference evidence="10 11" key="1">
    <citation type="submission" date="2019-11" db="EMBL/GenBank/DDBJ databases">
        <title>Genome analysis of Rhizobacterium cereale a novel genus and species isolated from maize roots in North Spain.</title>
        <authorList>
            <person name="Menendez E."/>
            <person name="Flores-Felix J.D."/>
            <person name="Ramirez-Bahena M.-H."/>
            <person name="Igual J.M."/>
            <person name="Garcia-Fraile P."/>
            <person name="Peix A."/>
            <person name="Velazquez E."/>
        </authorList>
    </citation>
    <scope>NUCLEOTIDE SEQUENCE [LARGE SCALE GENOMIC DNA]</scope>
    <source>
        <strain evidence="10 11">RZME27</strain>
    </source>
</reference>
<dbReference type="PANTHER" id="PTHR43821">
    <property type="entry name" value="NAD(P)H NITROREDUCTASE YDJA-RELATED"/>
    <property type="match status" value="1"/>
</dbReference>
<feature type="domain" description="Nitroreductase" evidence="9">
    <location>
        <begin position="12"/>
        <end position="169"/>
    </location>
</feature>
<evidence type="ECO:0000313" key="11">
    <source>
        <dbReference type="Proteomes" id="UP000435138"/>
    </source>
</evidence>
<dbReference type="Proteomes" id="UP000435138">
    <property type="component" value="Unassembled WGS sequence"/>
</dbReference>
<dbReference type="GO" id="GO:0016491">
    <property type="term" value="F:oxidoreductase activity"/>
    <property type="evidence" value="ECO:0007669"/>
    <property type="project" value="UniProtKB-UniRule"/>
</dbReference>
<evidence type="ECO:0000256" key="8">
    <source>
        <dbReference type="PIRSR" id="PIRSR000232-1"/>
    </source>
</evidence>
<dbReference type="Pfam" id="PF00881">
    <property type="entry name" value="Nitroreductase"/>
    <property type="match status" value="1"/>
</dbReference>
<keyword evidence="11" id="KW-1185">Reference proteome</keyword>
<dbReference type="Gene3D" id="3.40.109.10">
    <property type="entry name" value="NADH Oxidase"/>
    <property type="match status" value="1"/>
</dbReference>
<evidence type="ECO:0000256" key="4">
    <source>
        <dbReference type="ARBA" id="ARBA00022857"/>
    </source>
</evidence>
<gene>
    <name evidence="10" type="ORF">GAO09_00830</name>
</gene>
<accession>A0A6A8A1Z6</accession>
<dbReference type="EC" id="1.-.-.-" evidence="7"/>
<dbReference type="SUPFAM" id="SSF55469">
    <property type="entry name" value="FMN-dependent nitroreductase-like"/>
    <property type="match status" value="1"/>
</dbReference>
<dbReference type="AlphaFoldDB" id="A0A6A8A1Z6"/>
<feature type="binding site" description="in other chain" evidence="8">
    <location>
        <begin position="139"/>
        <end position="141"/>
    </location>
    <ligand>
        <name>FMN</name>
        <dbReference type="ChEBI" id="CHEBI:58210"/>
        <note>ligand shared between dimeric partners</note>
    </ligand>
</feature>
<dbReference type="InterPro" id="IPR052530">
    <property type="entry name" value="NAD(P)H_nitroreductase"/>
</dbReference>
<dbReference type="InterPro" id="IPR026021">
    <property type="entry name" value="YdjA-like"/>
</dbReference>
<dbReference type="InterPro" id="IPR000415">
    <property type="entry name" value="Nitroreductase-like"/>
</dbReference>
<protein>
    <recommendedName>
        <fullName evidence="7">Putative NAD(P)H nitroreductase</fullName>
        <ecNumber evidence="7">1.-.-.-</ecNumber>
    </recommendedName>
</protein>
<dbReference type="InterPro" id="IPR029479">
    <property type="entry name" value="Nitroreductase"/>
</dbReference>
<comment type="similarity">
    <text evidence="1 7">Belongs to the nitroreductase family.</text>
</comment>
<evidence type="ECO:0000256" key="1">
    <source>
        <dbReference type="ARBA" id="ARBA00007118"/>
    </source>
</evidence>
<organism evidence="10 11">
    <name type="scientific">Endobacterium cereale</name>
    <dbReference type="NCBI Taxonomy" id="2663029"/>
    <lineage>
        <taxon>Bacteria</taxon>
        <taxon>Pseudomonadati</taxon>
        <taxon>Pseudomonadota</taxon>
        <taxon>Alphaproteobacteria</taxon>
        <taxon>Hyphomicrobiales</taxon>
        <taxon>Rhizobiaceae</taxon>
        <taxon>Endobacterium</taxon>
    </lineage>
</organism>
<keyword evidence="2 7" id="KW-0285">Flavoprotein</keyword>
<name>A0A6A8A1Z6_9HYPH</name>
<evidence type="ECO:0000256" key="7">
    <source>
        <dbReference type="PIRNR" id="PIRNR000232"/>
    </source>
</evidence>
<feature type="binding site" description="in other chain" evidence="8">
    <location>
        <begin position="14"/>
        <end position="16"/>
    </location>
    <ligand>
        <name>FMN</name>
        <dbReference type="ChEBI" id="CHEBI:58210"/>
        <note>ligand shared between dimeric partners</note>
    </ligand>
</feature>
<comment type="caution">
    <text evidence="10">The sequence shown here is derived from an EMBL/GenBank/DDBJ whole genome shotgun (WGS) entry which is preliminary data.</text>
</comment>
<keyword evidence="4 7" id="KW-0521">NADP</keyword>
<comment type="cofactor">
    <cofactor evidence="8">
        <name>FMN</name>
        <dbReference type="ChEBI" id="CHEBI:58210"/>
    </cofactor>
    <text evidence="8">Binds 1 FMN per subunit.</text>
</comment>
<evidence type="ECO:0000259" key="9">
    <source>
        <dbReference type="Pfam" id="PF00881"/>
    </source>
</evidence>
<dbReference type="CDD" id="cd02135">
    <property type="entry name" value="YdjA-like"/>
    <property type="match status" value="1"/>
</dbReference>
<evidence type="ECO:0000256" key="2">
    <source>
        <dbReference type="ARBA" id="ARBA00022630"/>
    </source>
</evidence>
<feature type="binding site" evidence="8">
    <location>
        <position position="45"/>
    </location>
    <ligand>
        <name>FMN</name>
        <dbReference type="ChEBI" id="CHEBI:58210"/>
        <note>ligand shared between dimeric partners</note>
    </ligand>
</feature>
<evidence type="ECO:0000256" key="3">
    <source>
        <dbReference type="ARBA" id="ARBA00022643"/>
    </source>
</evidence>
<feature type="binding site" evidence="8">
    <location>
        <position position="41"/>
    </location>
    <ligand>
        <name>FMN</name>
        <dbReference type="ChEBI" id="CHEBI:58210"/>
        <note>ligand shared between dimeric partners</note>
    </ligand>
</feature>
<dbReference type="PANTHER" id="PTHR43821:SF1">
    <property type="entry name" value="NAD(P)H NITROREDUCTASE YDJA-RELATED"/>
    <property type="match status" value="1"/>
</dbReference>
<dbReference type="RefSeq" id="WP_153352179.1">
    <property type="nucleotide sequence ID" value="NZ_JAYKOO010000001.1"/>
</dbReference>